<name>A0A815VQH8_9BILA</name>
<dbReference type="EMBL" id="CAJNOL010002948">
    <property type="protein sequence ID" value="CAF1538746.1"/>
    <property type="molecule type" value="Genomic_DNA"/>
</dbReference>
<gene>
    <name evidence="3" type="ORF">JXQ802_LOCUS42789</name>
    <name evidence="2" type="ORF">PYM288_LOCUS27747</name>
</gene>
<dbReference type="PANTHER" id="PTHR47272:SF1">
    <property type="entry name" value="PIGGYBAC TRANSPOSABLE ELEMENT-DERIVED PROTEIN 3-LIKE"/>
    <property type="match status" value="1"/>
</dbReference>
<protein>
    <submittedName>
        <fullName evidence="3">Uncharacterized protein</fullName>
    </submittedName>
</protein>
<dbReference type="Proteomes" id="UP000663854">
    <property type="component" value="Unassembled WGS sequence"/>
</dbReference>
<organism evidence="3 4">
    <name type="scientific">Rotaria sordida</name>
    <dbReference type="NCBI Taxonomy" id="392033"/>
    <lineage>
        <taxon>Eukaryota</taxon>
        <taxon>Metazoa</taxon>
        <taxon>Spiralia</taxon>
        <taxon>Gnathifera</taxon>
        <taxon>Rotifera</taxon>
        <taxon>Eurotatoria</taxon>
        <taxon>Bdelloidea</taxon>
        <taxon>Philodinida</taxon>
        <taxon>Philodinidae</taxon>
        <taxon>Rotaria</taxon>
    </lineage>
</organism>
<evidence type="ECO:0000256" key="1">
    <source>
        <dbReference type="SAM" id="MobiDB-lite"/>
    </source>
</evidence>
<reference evidence="3" key="1">
    <citation type="submission" date="2021-02" db="EMBL/GenBank/DDBJ databases">
        <authorList>
            <person name="Nowell W R."/>
        </authorList>
    </citation>
    <scope>NUCLEOTIDE SEQUENCE</scope>
</reference>
<evidence type="ECO:0000313" key="4">
    <source>
        <dbReference type="Proteomes" id="UP000663870"/>
    </source>
</evidence>
<feature type="compositionally biased region" description="Polar residues" evidence="1">
    <location>
        <begin position="34"/>
        <end position="48"/>
    </location>
</feature>
<feature type="region of interest" description="Disordered" evidence="1">
    <location>
        <begin position="17"/>
        <end position="58"/>
    </location>
</feature>
<proteinExistence type="predicted"/>
<evidence type="ECO:0000313" key="2">
    <source>
        <dbReference type="EMBL" id="CAF1258398.1"/>
    </source>
</evidence>
<accession>A0A815VQH8</accession>
<dbReference type="PANTHER" id="PTHR47272">
    <property type="entry name" value="DDE_TNP_1_7 DOMAIN-CONTAINING PROTEIN"/>
    <property type="match status" value="1"/>
</dbReference>
<dbReference type="AlphaFoldDB" id="A0A815VQH8"/>
<evidence type="ECO:0000313" key="3">
    <source>
        <dbReference type="EMBL" id="CAF1538746.1"/>
    </source>
</evidence>
<keyword evidence="4" id="KW-1185">Reference proteome</keyword>
<dbReference type="Proteomes" id="UP000663870">
    <property type="component" value="Unassembled WGS sequence"/>
</dbReference>
<dbReference type="EMBL" id="CAJNOH010001886">
    <property type="protein sequence ID" value="CAF1258398.1"/>
    <property type="molecule type" value="Genomic_DNA"/>
</dbReference>
<comment type="caution">
    <text evidence="3">The sequence shown here is derived from an EMBL/GenBank/DDBJ whole genome shotgun (WGS) entry which is preliminary data.</text>
</comment>
<sequence length="107" mass="12034">MSLLTFRVNVAQALLQCNPPSSPTVKRGRPSLKSIISDQTSPKSSRATPNPLPSKDIRMDRFDHWPIHIDKGRCRNPDCTRQTRISCSKLAGRKGLKENTSYSENKI</sequence>